<protein>
    <submittedName>
        <fullName evidence="1">HCV capsid domain containing protein</fullName>
    </submittedName>
</protein>
<evidence type="ECO:0000313" key="1">
    <source>
        <dbReference type="EMBL" id="QJQ01177.1"/>
    </source>
</evidence>
<evidence type="ECO:0000313" key="2">
    <source>
        <dbReference type="Proteomes" id="UP000501648"/>
    </source>
</evidence>
<reference evidence="1 2" key="1">
    <citation type="journal article" date="2012" name="J. Bacteriol.">
        <title>Genome sequence of the pathogenic Herbaspirillum seropedicae strain Os34, isolated from rice roots.</title>
        <authorList>
            <person name="Ye W."/>
            <person name="Ye S."/>
            <person name="Liu J."/>
            <person name="Chang S."/>
            <person name="Chen M."/>
            <person name="Zhu B."/>
            <person name="Guo L."/>
            <person name="An Q."/>
        </authorList>
    </citation>
    <scope>NUCLEOTIDE SEQUENCE [LARGE SCALE GENOMIC DNA]</scope>
    <source>
        <strain evidence="1 2">Os34</strain>
    </source>
</reference>
<dbReference type="RefSeq" id="WP_017453284.1">
    <property type="nucleotide sequence ID" value="NZ_CP008956.1"/>
</dbReference>
<dbReference type="EMBL" id="CP008956">
    <property type="protein sequence ID" value="QJQ01177.1"/>
    <property type="molecule type" value="Genomic_DNA"/>
</dbReference>
<name>A0A6M3ZRG4_9BURK</name>
<sequence length="86" mass="9362">MSLSAQQLATIQDVLQDAAQVNVLATLRSALPGLVCSRCDQEDMRGESPYWRGHSYAVFLVDTDAHCWRVVEGPDEASGVVVARLS</sequence>
<gene>
    <name evidence="1" type="ORF">C798_13310</name>
</gene>
<organism evidence="1 2">
    <name type="scientific">Herbaspirillum rubrisubalbicans Os34</name>
    <dbReference type="NCBI Taxonomy" id="1235827"/>
    <lineage>
        <taxon>Bacteria</taxon>
        <taxon>Pseudomonadati</taxon>
        <taxon>Pseudomonadota</taxon>
        <taxon>Betaproteobacteria</taxon>
        <taxon>Burkholderiales</taxon>
        <taxon>Oxalobacteraceae</taxon>
        <taxon>Herbaspirillum</taxon>
    </lineage>
</organism>
<accession>A0A6M3ZRG4</accession>
<dbReference type="AlphaFoldDB" id="A0A6M3ZRG4"/>
<dbReference type="Proteomes" id="UP000501648">
    <property type="component" value="Chromosome"/>
</dbReference>
<proteinExistence type="predicted"/>